<dbReference type="Proteomes" id="UP000184774">
    <property type="component" value="Unassembled WGS sequence"/>
</dbReference>
<name>A0A1N6MBR0_9VIBR</name>
<proteinExistence type="predicted"/>
<feature type="signal peptide" evidence="1">
    <location>
        <begin position="1"/>
        <end position="17"/>
    </location>
</feature>
<organism evidence="2 3">
    <name type="scientific">Vibrio spartinae</name>
    <dbReference type="NCBI Taxonomy" id="1918945"/>
    <lineage>
        <taxon>Bacteria</taxon>
        <taxon>Pseudomonadati</taxon>
        <taxon>Pseudomonadota</taxon>
        <taxon>Gammaproteobacteria</taxon>
        <taxon>Vibrionales</taxon>
        <taxon>Vibrionaceae</taxon>
        <taxon>Vibrio</taxon>
    </lineage>
</organism>
<evidence type="ECO:0000313" key="2">
    <source>
        <dbReference type="EMBL" id="SIO96892.1"/>
    </source>
</evidence>
<reference evidence="2 3" key="1">
    <citation type="submission" date="2016-12" db="EMBL/GenBank/DDBJ databases">
        <authorList>
            <person name="Song W.-J."/>
            <person name="Kurnit D.M."/>
        </authorList>
    </citation>
    <scope>NUCLEOTIDE SEQUENCE [LARGE SCALE GENOMIC DNA]</scope>
    <source>
        <strain evidence="2 3">CECT 9026</strain>
    </source>
</reference>
<accession>A0A1N6MBR0</accession>
<evidence type="ECO:0000256" key="1">
    <source>
        <dbReference type="SAM" id="SignalP"/>
    </source>
</evidence>
<gene>
    <name evidence="2" type="ORF">VSP9026_04718</name>
</gene>
<dbReference type="AlphaFoldDB" id="A0A1N6MBR0"/>
<evidence type="ECO:0000313" key="3">
    <source>
        <dbReference type="Proteomes" id="UP000184774"/>
    </source>
</evidence>
<dbReference type="OrthoDB" id="6293877at2"/>
<feature type="chain" id="PRO_5012613635" evidence="1">
    <location>
        <begin position="18"/>
        <end position="109"/>
    </location>
</feature>
<keyword evidence="1" id="KW-0732">Signal</keyword>
<dbReference type="RefSeq" id="WP_074375267.1">
    <property type="nucleotide sequence ID" value="NZ_AP024908.1"/>
</dbReference>
<sequence length="109" mass="12245">MKKYLLSMMFIAMPAIGALEKSGTTEVDSVFSYTVFGSGDLTFNIKDRLGKCEGGFWFNKNDPGYEANISTLLSAFHVNAKVKVQGHSEQRWTGSHSNYCHLYLIRLVK</sequence>
<dbReference type="EMBL" id="FSSB01000061">
    <property type="protein sequence ID" value="SIO96892.1"/>
    <property type="molecule type" value="Genomic_DNA"/>
</dbReference>
<protein>
    <submittedName>
        <fullName evidence="2">Uncharacterized protein</fullName>
    </submittedName>
</protein>